<sequence>MLGARKGRLRNILNRLHKAAPGSLPKEEMELRNAFVPLLLSGRDAEYEGAEVEYAFWLSAVMRCYEQAGDQSKLLMILFGPTTTDSGESM</sequence>
<protein>
    <recommendedName>
        <fullName evidence="1">FBXO47 ARM repeats region domain-containing protein</fullName>
    </recommendedName>
</protein>
<dbReference type="EMBL" id="KN743116">
    <property type="protein sequence ID" value="KIH52648.1"/>
    <property type="molecule type" value="Genomic_DNA"/>
</dbReference>
<dbReference type="Pfam" id="PF24467">
    <property type="entry name" value="ARM_FBXO47"/>
    <property type="match status" value="1"/>
</dbReference>
<gene>
    <name evidence="2" type="ORF">ANCDUO_17247</name>
</gene>
<evidence type="ECO:0000259" key="1">
    <source>
        <dbReference type="Pfam" id="PF24467"/>
    </source>
</evidence>
<evidence type="ECO:0000313" key="3">
    <source>
        <dbReference type="Proteomes" id="UP000054047"/>
    </source>
</evidence>
<accession>A0A0C2C8H6</accession>
<dbReference type="Proteomes" id="UP000054047">
    <property type="component" value="Unassembled WGS sequence"/>
</dbReference>
<evidence type="ECO:0000313" key="2">
    <source>
        <dbReference type="EMBL" id="KIH52648.1"/>
    </source>
</evidence>
<dbReference type="AlphaFoldDB" id="A0A0C2C8H6"/>
<dbReference type="OrthoDB" id="5785977at2759"/>
<feature type="domain" description="FBXO47 ARM repeats region" evidence="1">
    <location>
        <begin position="8"/>
        <end position="88"/>
    </location>
</feature>
<name>A0A0C2C8H6_9BILA</name>
<dbReference type="InterPro" id="IPR056622">
    <property type="entry name" value="ARM_FBXO47"/>
</dbReference>
<reference evidence="2 3" key="1">
    <citation type="submission" date="2013-12" db="EMBL/GenBank/DDBJ databases">
        <title>Draft genome of the parsitic nematode Ancylostoma duodenale.</title>
        <authorList>
            <person name="Mitreva M."/>
        </authorList>
    </citation>
    <scope>NUCLEOTIDE SEQUENCE [LARGE SCALE GENOMIC DNA]</scope>
    <source>
        <strain evidence="2 3">Zhejiang</strain>
    </source>
</reference>
<proteinExistence type="predicted"/>
<organism evidence="2 3">
    <name type="scientific">Ancylostoma duodenale</name>
    <dbReference type="NCBI Taxonomy" id="51022"/>
    <lineage>
        <taxon>Eukaryota</taxon>
        <taxon>Metazoa</taxon>
        <taxon>Ecdysozoa</taxon>
        <taxon>Nematoda</taxon>
        <taxon>Chromadorea</taxon>
        <taxon>Rhabditida</taxon>
        <taxon>Rhabditina</taxon>
        <taxon>Rhabditomorpha</taxon>
        <taxon>Strongyloidea</taxon>
        <taxon>Ancylostomatidae</taxon>
        <taxon>Ancylostomatinae</taxon>
        <taxon>Ancylostoma</taxon>
    </lineage>
</organism>
<keyword evidence="3" id="KW-1185">Reference proteome</keyword>